<proteinExistence type="predicted"/>
<evidence type="ECO:0000313" key="4">
    <source>
        <dbReference type="Proteomes" id="UP001465976"/>
    </source>
</evidence>
<keyword evidence="1" id="KW-0472">Membrane</keyword>
<sequence>MLSMDRTFGAILVGGAVNAILYGVTSVQSYMYYVNYPKDVKRLKVLVGVIWALDTVHVALVTLCIYHYVITNFFEPLALMRIHWRGIFVTGFRGFKLTSVPYAHHLGRLPCVVLSHDAPYLTLLGYLGFIGHFGSTIYAISKAVRFGWILIPILVVLVMIHIAFGLETAVWLLVKPTFEEPANSDAIKLGTLIPMEIFAVLVDTLLAGSLCVLLHGSRTHISGTRTIINSLMAYAINRCLLTSFVTLTKLILFTAWPNEFWFLALDLIIGKLRANSLLASLNSRNHLRNQQEISVMNASLNLSGGGGGSAFNAPIGNLTINETQNARMDLVEEGVYAPQGNNVDVHRAWKSVATPEVQIRVPAYMKPV</sequence>
<evidence type="ECO:0000313" key="3">
    <source>
        <dbReference type="EMBL" id="KAL0571926.1"/>
    </source>
</evidence>
<feature type="transmembrane region" description="Helical" evidence="1">
    <location>
        <begin position="148"/>
        <end position="173"/>
    </location>
</feature>
<feature type="transmembrane region" description="Helical" evidence="1">
    <location>
        <begin position="45"/>
        <end position="70"/>
    </location>
</feature>
<dbReference type="PANTHER" id="PTHR40465:SF1">
    <property type="entry name" value="DUF6534 DOMAIN-CONTAINING PROTEIN"/>
    <property type="match status" value="1"/>
</dbReference>
<evidence type="ECO:0000259" key="2">
    <source>
        <dbReference type="Pfam" id="PF20152"/>
    </source>
</evidence>
<dbReference type="InterPro" id="IPR045339">
    <property type="entry name" value="DUF6534"/>
</dbReference>
<evidence type="ECO:0000256" key="1">
    <source>
        <dbReference type="SAM" id="Phobius"/>
    </source>
</evidence>
<feature type="transmembrane region" description="Helical" evidence="1">
    <location>
        <begin position="193"/>
        <end position="214"/>
    </location>
</feature>
<reference evidence="3 4" key="1">
    <citation type="submission" date="2024-02" db="EMBL/GenBank/DDBJ databases">
        <title>A draft genome for the cacao thread blight pathogen Marasmius crinis-equi.</title>
        <authorList>
            <person name="Cohen S.P."/>
            <person name="Baruah I.K."/>
            <person name="Amoako-Attah I."/>
            <person name="Bukari Y."/>
            <person name="Meinhardt L.W."/>
            <person name="Bailey B.A."/>
        </authorList>
    </citation>
    <scope>NUCLEOTIDE SEQUENCE [LARGE SCALE GENOMIC DNA]</scope>
    <source>
        <strain evidence="3 4">GH-76</strain>
    </source>
</reference>
<feature type="transmembrane region" description="Helical" evidence="1">
    <location>
        <begin position="7"/>
        <end position="25"/>
    </location>
</feature>
<feature type="domain" description="DUF6534" evidence="2">
    <location>
        <begin position="199"/>
        <end position="286"/>
    </location>
</feature>
<name>A0ABR3F9F0_9AGAR</name>
<keyword evidence="1" id="KW-1133">Transmembrane helix</keyword>
<dbReference type="Pfam" id="PF20152">
    <property type="entry name" value="DUF6534"/>
    <property type="match status" value="1"/>
</dbReference>
<accession>A0ABR3F9F0</accession>
<organism evidence="3 4">
    <name type="scientific">Marasmius crinis-equi</name>
    <dbReference type="NCBI Taxonomy" id="585013"/>
    <lineage>
        <taxon>Eukaryota</taxon>
        <taxon>Fungi</taxon>
        <taxon>Dikarya</taxon>
        <taxon>Basidiomycota</taxon>
        <taxon>Agaricomycotina</taxon>
        <taxon>Agaricomycetes</taxon>
        <taxon>Agaricomycetidae</taxon>
        <taxon>Agaricales</taxon>
        <taxon>Marasmiineae</taxon>
        <taxon>Marasmiaceae</taxon>
        <taxon>Marasmius</taxon>
    </lineage>
</organism>
<keyword evidence="4" id="KW-1185">Reference proteome</keyword>
<dbReference type="EMBL" id="JBAHYK010000696">
    <property type="protein sequence ID" value="KAL0571926.1"/>
    <property type="molecule type" value="Genomic_DNA"/>
</dbReference>
<comment type="caution">
    <text evidence="3">The sequence shown here is derived from an EMBL/GenBank/DDBJ whole genome shotgun (WGS) entry which is preliminary data.</text>
</comment>
<dbReference type="Proteomes" id="UP001465976">
    <property type="component" value="Unassembled WGS sequence"/>
</dbReference>
<dbReference type="PANTHER" id="PTHR40465">
    <property type="entry name" value="CHROMOSOME 1, WHOLE GENOME SHOTGUN SEQUENCE"/>
    <property type="match status" value="1"/>
</dbReference>
<gene>
    <name evidence="3" type="ORF">V5O48_010037</name>
</gene>
<keyword evidence="1" id="KW-0812">Transmembrane</keyword>
<feature type="transmembrane region" description="Helical" evidence="1">
    <location>
        <begin position="123"/>
        <end position="141"/>
    </location>
</feature>
<protein>
    <recommendedName>
        <fullName evidence="2">DUF6534 domain-containing protein</fullName>
    </recommendedName>
</protein>
<feature type="transmembrane region" description="Helical" evidence="1">
    <location>
        <begin position="235"/>
        <end position="254"/>
    </location>
</feature>